<keyword evidence="3" id="KW-1185">Reference proteome</keyword>
<dbReference type="Pfam" id="PF17919">
    <property type="entry name" value="RT_RNaseH_2"/>
    <property type="match status" value="1"/>
</dbReference>
<dbReference type="EMBL" id="JBBCAQ010000037">
    <property type="protein sequence ID" value="KAK7573631.1"/>
    <property type="molecule type" value="Genomic_DNA"/>
</dbReference>
<dbReference type="PANTHER" id="PTHR33064:SF37">
    <property type="entry name" value="RIBONUCLEASE H"/>
    <property type="match status" value="1"/>
</dbReference>
<dbReference type="InterPro" id="IPR041577">
    <property type="entry name" value="RT_RNaseH_2"/>
</dbReference>
<dbReference type="Gene3D" id="3.30.70.270">
    <property type="match status" value="2"/>
</dbReference>
<sequence>MATGDSSSTTHMSLNAVLEAVDHYNLYLSPEKVQLLCTEIVSRDENEPVWKQKSAGGENAYQDFIADFCENHDVVLDKEDIVPKPKSIWPSFHRAKYFSTVKLNYGTYKDILLEKSKSSSCFVYKGQLIVFKKPVCGLYFSKYGLQRTMEKMFNDMLPEKVVVYLDEVYIFGEVESELYSNVTQVIQRLFIDKCKKPQLDNAELTLSQKSIELLGHRVSNGKLKIPQHIVEVITKMERPKTLIELFNVVAVFGFYKDMIPGFAILVAPLMELLDAPQSVTKNVDWQQQHQISFEVLQKKLLMKPALVICDQEAEKILHVTSTKVAIEGDLYQIDSKTKEKQAIGYFSAKVKSDVKNWEPFDLEMLTITESCLYFEPYLKKPFTVYTKNPPVMYKDRLKNPSARLKKLKSKINGFSFKVRPANKAETGDDDFYEFVKKS</sequence>
<evidence type="ECO:0000313" key="2">
    <source>
        <dbReference type="EMBL" id="KAK7573631.1"/>
    </source>
</evidence>
<dbReference type="GO" id="GO:0071897">
    <property type="term" value="P:DNA biosynthetic process"/>
    <property type="evidence" value="ECO:0007669"/>
    <property type="project" value="UniProtKB-ARBA"/>
</dbReference>
<feature type="domain" description="Reverse transcriptase/retrotransposon-derived protein RNase H-like" evidence="1">
    <location>
        <begin position="285"/>
        <end position="383"/>
    </location>
</feature>
<gene>
    <name evidence="2" type="ORF">V9T40_010822</name>
</gene>
<evidence type="ECO:0000313" key="3">
    <source>
        <dbReference type="Proteomes" id="UP001367676"/>
    </source>
</evidence>
<dbReference type="Gene3D" id="3.10.10.10">
    <property type="entry name" value="HIV Type 1 Reverse Transcriptase, subunit A, domain 1"/>
    <property type="match status" value="1"/>
</dbReference>
<proteinExistence type="predicted"/>
<dbReference type="Proteomes" id="UP001367676">
    <property type="component" value="Unassembled WGS sequence"/>
</dbReference>
<dbReference type="InterPro" id="IPR043128">
    <property type="entry name" value="Rev_trsase/Diguanyl_cyclase"/>
</dbReference>
<dbReference type="InterPro" id="IPR043502">
    <property type="entry name" value="DNA/RNA_pol_sf"/>
</dbReference>
<dbReference type="PANTHER" id="PTHR33064">
    <property type="entry name" value="POL PROTEIN"/>
    <property type="match status" value="1"/>
</dbReference>
<reference evidence="2 3" key="1">
    <citation type="submission" date="2024-03" db="EMBL/GenBank/DDBJ databases">
        <title>Adaptation during the transition from Ophiocordyceps entomopathogen to insect associate is accompanied by gene loss and intensified selection.</title>
        <authorList>
            <person name="Ward C.M."/>
            <person name="Onetto C.A."/>
            <person name="Borneman A.R."/>
        </authorList>
    </citation>
    <scope>NUCLEOTIDE SEQUENCE [LARGE SCALE GENOMIC DNA]</scope>
    <source>
        <strain evidence="2">AWRI1</strain>
        <tissue evidence="2">Single Adult Female</tissue>
    </source>
</reference>
<accession>A0AAN9TIS9</accession>
<evidence type="ECO:0000259" key="1">
    <source>
        <dbReference type="Pfam" id="PF17919"/>
    </source>
</evidence>
<organism evidence="2 3">
    <name type="scientific">Parthenolecanium corni</name>
    <dbReference type="NCBI Taxonomy" id="536013"/>
    <lineage>
        <taxon>Eukaryota</taxon>
        <taxon>Metazoa</taxon>
        <taxon>Ecdysozoa</taxon>
        <taxon>Arthropoda</taxon>
        <taxon>Hexapoda</taxon>
        <taxon>Insecta</taxon>
        <taxon>Pterygota</taxon>
        <taxon>Neoptera</taxon>
        <taxon>Paraneoptera</taxon>
        <taxon>Hemiptera</taxon>
        <taxon>Sternorrhyncha</taxon>
        <taxon>Coccoidea</taxon>
        <taxon>Coccidae</taxon>
        <taxon>Parthenolecanium</taxon>
    </lineage>
</organism>
<protein>
    <recommendedName>
        <fullName evidence="1">Reverse transcriptase/retrotransposon-derived protein RNase H-like domain-containing protein</fullName>
    </recommendedName>
</protein>
<name>A0AAN9TIS9_9HEMI</name>
<dbReference type="AlphaFoldDB" id="A0AAN9TIS9"/>
<dbReference type="InterPro" id="IPR051320">
    <property type="entry name" value="Viral_Replic_Matur_Polypro"/>
</dbReference>
<dbReference type="SUPFAM" id="SSF56672">
    <property type="entry name" value="DNA/RNA polymerases"/>
    <property type="match status" value="1"/>
</dbReference>
<comment type="caution">
    <text evidence="2">The sequence shown here is derived from an EMBL/GenBank/DDBJ whole genome shotgun (WGS) entry which is preliminary data.</text>
</comment>